<feature type="region of interest" description="Disordered" evidence="7">
    <location>
        <begin position="134"/>
        <end position="163"/>
    </location>
</feature>
<dbReference type="AlphaFoldDB" id="A0A6P6Y7X1"/>
<dbReference type="InterPro" id="IPR001084">
    <property type="entry name" value="MAP_tubulin-bd_rpt"/>
</dbReference>
<evidence type="ECO:0000313" key="8">
    <source>
        <dbReference type="Proteomes" id="UP000515146"/>
    </source>
</evidence>
<sequence>MSSPVSPGISHSSLNNNVNQSTNKKIPINKVTVGTAKGPNIKNVKSKIGSLNNVHHKPAGGEKKIETQKLKWETKSRIGSLDNAQHKPHGGNVRVITQKLDWNVRSKIGSLDNVKHVPGGGNVKIFDEKYSNSIRSGETTPSATSSTTTTPQINNNNNNNNPIDKIFVQQKTINKLIGNRSIH</sequence>
<dbReference type="PANTHER" id="PTHR11501:SF18">
    <property type="entry name" value="MICROTUBULE-ASSOCIATED PROTEIN"/>
    <property type="match status" value="1"/>
</dbReference>
<dbReference type="GO" id="GO:0005874">
    <property type="term" value="C:microtubule"/>
    <property type="evidence" value="ECO:0007669"/>
    <property type="project" value="UniProtKB-KW"/>
</dbReference>
<evidence type="ECO:0000256" key="6">
    <source>
        <dbReference type="RuleBase" id="RU000686"/>
    </source>
</evidence>
<evidence type="ECO:0000256" key="5">
    <source>
        <dbReference type="ARBA" id="ARBA00023212"/>
    </source>
</evidence>
<evidence type="ECO:0000256" key="3">
    <source>
        <dbReference type="ARBA" id="ARBA00022553"/>
    </source>
</evidence>
<feature type="compositionally biased region" description="Polar residues" evidence="7">
    <location>
        <begin position="14"/>
        <end position="24"/>
    </location>
</feature>
<dbReference type="Proteomes" id="UP000515146">
    <property type="component" value="Unplaced"/>
</dbReference>
<keyword evidence="5 6" id="KW-0206">Cytoskeleton</keyword>
<dbReference type="PROSITE" id="PS51491">
    <property type="entry name" value="TAU_MAP_2"/>
    <property type="match status" value="2"/>
</dbReference>
<dbReference type="OrthoDB" id="9378527at2759"/>
<keyword evidence="2 6" id="KW-0963">Cytoplasm</keyword>
<dbReference type="GO" id="GO:0008017">
    <property type="term" value="F:microtubule binding"/>
    <property type="evidence" value="ECO:0007669"/>
    <property type="project" value="InterPro"/>
</dbReference>
<dbReference type="OMA" id="QKLDWNV"/>
<dbReference type="GO" id="GO:0000226">
    <property type="term" value="P:microtubule cytoskeleton organization"/>
    <property type="evidence" value="ECO:0007669"/>
    <property type="project" value="TreeGrafter"/>
</dbReference>
<dbReference type="InterPro" id="IPR027324">
    <property type="entry name" value="MAP2/MAP4/Tau"/>
</dbReference>
<dbReference type="RefSeq" id="XP_027201497.1">
    <property type="nucleotide sequence ID" value="XM_027345696.1"/>
</dbReference>
<dbReference type="InParanoid" id="A0A6P6Y7X1"/>
<proteinExistence type="predicted"/>
<feature type="region of interest" description="Disordered" evidence="7">
    <location>
        <begin position="1"/>
        <end position="30"/>
    </location>
</feature>
<dbReference type="PROSITE" id="PS00229">
    <property type="entry name" value="TAU_MAP_1"/>
    <property type="match status" value="1"/>
</dbReference>
<keyword evidence="6" id="KW-0493">Microtubule</keyword>
<evidence type="ECO:0000256" key="1">
    <source>
        <dbReference type="ARBA" id="ARBA00004245"/>
    </source>
</evidence>
<gene>
    <name evidence="9" type="primary">LOC113795511</name>
</gene>
<feature type="compositionally biased region" description="Low complexity" evidence="7">
    <location>
        <begin position="139"/>
        <end position="162"/>
    </location>
</feature>
<dbReference type="KEGG" id="dpte:113795511"/>
<evidence type="ECO:0000313" key="9">
    <source>
        <dbReference type="RefSeq" id="XP_027201497.1"/>
    </source>
</evidence>
<dbReference type="Pfam" id="PF00418">
    <property type="entry name" value="Tubulin-binding"/>
    <property type="match status" value="3"/>
</dbReference>
<evidence type="ECO:0000256" key="7">
    <source>
        <dbReference type="SAM" id="MobiDB-lite"/>
    </source>
</evidence>
<keyword evidence="8" id="KW-1185">Reference proteome</keyword>
<reference evidence="9" key="1">
    <citation type="submission" date="2025-08" db="UniProtKB">
        <authorList>
            <consortium name="RefSeq"/>
        </authorList>
    </citation>
    <scope>IDENTIFICATION</scope>
    <source>
        <strain evidence="9">Airmid</strain>
    </source>
</reference>
<protein>
    <recommendedName>
        <fullName evidence="6">Microtubule-associated protein</fullName>
    </recommendedName>
</protein>
<dbReference type="GO" id="GO:0031175">
    <property type="term" value="P:neuron projection development"/>
    <property type="evidence" value="ECO:0007669"/>
    <property type="project" value="TreeGrafter"/>
</dbReference>
<keyword evidence="4" id="KW-0677">Repeat</keyword>
<name>A0A6P6Y7X1_DERPT</name>
<organism evidence="8 9">
    <name type="scientific">Dermatophagoides pteronyssinus</name>
    <name type="common">European house dust mite</name>
    <dbReference type="NCBI Taxonomy" id="6956"/>
    <lineage>
        <taxon>Eukaryota</taxon>
        <taxon>Metazoa</taxon>
        <taxon>Ecdysozoa</taxon>
        <taxon>Arthropoda</taxon>
        <taxon>Chelicerata</taxon>
        <taxon>Arachnida</taxon>
        <taxon>Acari</taxon>
        <taxon>Acariformes</taxon>
        <taxon>Sarcoptiformes</taxon>
        <taxon>Astigmata</taxon>
        <taxon>Psoroptidia</taxon>
        <taxon>Analgoidea</taxon>
        <taxon>Pyroglyphidae</taxon>
        <taxon>Dermatophagoidinae</taxon>
        <taxon>Dermatophagoides</taxon>
    </lineage>
</organism>
<evidence type="ECO:0000256" key="4">
    <source>
        <dbReference type="ARBA" id="ARBA00022737"/>
    </source>
</evidence>
<feature type="compositionally biased region" description="Low complexity" evidence="7">
    <location>
        <begin position="1"/>
        <end position="13"/>
    </location>
</feature>
<comment type="subcellular location">
    <subcellularLocation>
        <location evidence="1 6">Cytoplasm</location>
        <location evidence="1 6">Cytoskeleton</location>
    </subcellularLocation>
</comment>
<dbReference type="PANTHER" id="PTHR11501">
    <property type="entry name" value="MICROTUBULE-ASSOCIATED PROTEIN"/>
    <property type="match status" value="1"/>
</dbReference>
<evidence type="ECO:0000256" key="2">
    <source>
        <dbReference type="ARBA" id="ARBA00022490"/>
    </source>
</evidence>
<dbReference type="GO" id="GO:0043005">
    <property type="term" value="C:neuron projection"/>
    <property type="evidence" value="ECO:0007669"/>
    <property type="project" value="TreeGrafter"/>
</dbReference>
<keyword evidence="3" id="KW-0597">Phosphoprotein</keyword>
<accession>A0A6P6Y7X1</accession>